<dbReference type="Proteomes" id="UP000186922">
    <property type="component" value="Unassembled WGS sequence"/>
</dbReference>
<dbReference type="EMBL" id="BDGG01000005">
    <property type="protein sequence ID" value="GAU99970.1"/>
    <property type="molecule type" value="Genomic_DNA"/>
</dbReference>
<sequence>MPKGLPRIHRTGPPHDENSSSSTALEDEPYEPEPPIEDTFFNCIFRQNTNNYVVVLDLPLQYKPLT</sequence>
<feature type="compositionally biased region" description="Acidic residues" evidence="1">
    <location>
        <begin position="25"/>
        <end position="36"/>
    </location>
</feature>
<gene>
    <name evidence="2" type="primary">RvY_10899-1</name>
    <name evidence="2" type="synonym">RvY_10899.1</name>
    <name evidence="2" type="ORF">RvY_10899</name>
</gene>
<dbReference type="AlphaFoldDB" id="A0A1D1VGB7"/>
<protein>
    <submittedName>
        <fullName evidence="2">Uncharacterized protein</fullName>
    </submittedName>
</protein>
<reference evidence="2 3" key="1">
    <citation type="journal article" date="2016" name="Nat. Commun.">
        <title>Extremotolerant tardigrade genome and improved radiotolerance of human cultured cells by tardigrade-unique protein.</title>
        <authorList>
            <person name="Hashimoto T."/>
            <person name="Horikawa D.D."/>
            <person name="Saito Y."/>
            <person name="Kuwahara H."/>
            <person name="Kozuka-Hata H."/>
            <person name="Shin-I T."/>
            <person name="Minakuchi Y."/>
            <person name="Ohishi K."/>
            <person name="Motoyama A."/>
            <person name="Aizu T."/>
            <person name="Enomoto A."/>
            <person name="Kondo K."/>
            <person name="Tanaka S."/>
            <person name="Hara Y."/>
            <person name="Koshikawa S."/>
            <person name="Sagara H."/>
            <person name="Miura T."/>
            <person name="Yokobori S."/>
            <person name="Miyagawa K."/>
            <person name="Suzuki Y."/>
            <person name="Kubo T."/>
            <person name="Oyama M."/>
            <person name="Kohara Y."/>
            <person name="Fujiyama A."/>
            <person name="Arakawa K."/>
            <person name="Katayama T."/>
            <person name="Toyoda A."/>
            <person name="Kunieda T."/>
        </authorList>
    </citation>
    <scope>NUCLEOTIDE SEQUENCE [LARGE SCALE GENOMIC DNA]</scope>
    <source>
        <strain evidence="2 3">YOKOZUNA-1</strain>
    </source>
</reference>
<feature type="compositionally biased region" description="Basic residues" evidence="1">
    <location>
        <begin position="1"/>
        <end position="12"/>
    </location>
</feature>
<accession>A0A1D1VGB7</accession>
<evidence type="ECO:0000256" key="1">
    <source>
        <dbReference type="SAM" id="MobiDB-lite"/>
    </source>
</evidence>
<evidence type="ECO:0000313" key="2">
    <source>
        <dbReference type="EMBL" id="GAU99970.1"/>
    </source>
</evidence>
<organism evidence="2 3">
    <name type="scientific">Ramazzottius varieornatus</name>
    <name type="common">Water bear</name>
    <name type="synonym">Tardigrade</name>
    <dbReference type="NCBI Taxonomy" id="947166"/>
    <lineage>
        <taxon>Eukaryota</taxon>
        <taxon>Metazoa</taxon>
        <taxon>Ecdysozoa</taxon>
        <taxon>Tardigrada</taxon>
        <taxon>Eutardigrada</taxon>
        <taxon>Parachela</taxon>
        <taxon>Hypsibioidea</taxon>
        <taxon>Ramazzottiidae</taxon>
        <taxon>Ramazzottius</taxon>
    </lineage>
</organism>
<proteinExistence type="predicted"/>
<comment type="caution">
    <text evidence="2">The sequence shown here is derived from an EMBL/GenBank/DDBJ whole genome shotgun (WGS) entry which is preliminary data.</text>
</comment>
<evidence type="ECO:0000313" key="3">
    <source>
        <dbReference type="Proteomes" id="UP000186922"/>
    </source>
</evidence>
<keyword evidence="3" id="KW-1185">Reference proteome</keyword>
<feature type="region of interest" description="Disordered" evidence="1">
    <location>
        <begin position="1"/>
        <end position="37"/>
    </location>
</feature>
<name>A0A1D1VGB7_RAMVA</name>